<dbReference type="SUPFAM" id="SSF46785">
    <property type="entry name" value="Winged helix' DNA-binding domain"/>
    <property type="match status" value="1"/>
</dbReference>
<dbReference type="InterPro" id="IPR036390">
    <property type="entry name" value="WH_DNA-bd_sf"/>
</dbReference>
<evidence type="ECO:0000256" key="1">
    <source>
        <dbReference type="ARBA" id="ARBA00009437"/>
    </source>
</evidence>
<dbReference type="EMBL" id="DVKS01000134">
    <property type="protein sequence ID" value="HIT41979.1"/>
    <property type="molecule type" value="Genomic_DNA"/>
</dbReference>
<feature type="domain" description="HTH lysR-type" evidence="5">
    <location>
        <begin position="1"/>
        <end position="58"/>
    </location>
</feature>
<dbReference type="Gene3D" id="1.10.10.10">
    <property type="entry name" value="Winged helix-like DNA-binding domain superfamily/Winged helix DNA-binding domain"/>
    <property type="match status" value="1"/>
</dbReference>
<dbReference type="PRINTS" id="PR00039">
    <property type="entry name" value="HTHLYSR"/>
</dbReference>
<dbReference type="InterPro" id="IPR000847">
    <property type="entry name" value="LysR_HTH_N"/>
</dbReference>
<evidence type="ECO:0000313" key="6">
    <source>
        <dbReference type="EMBL" id="HIT41979.1"/>
    </source>
</evidence>
<dbReference type="Gene3D" id="3.40.190.290">
    <property type="match status" value="1"/>
</dbReference>
<dbReference type="PROSITE" id="PS50931">
    <property type="entry name" value="HTH_LYSR"/>
    <property type="match status" value="1"/>
</dbReference>
<dbReference type="FunFam" id="1.10.10.10:FF:000001">
    <property type="entry name" value="LysR family transcriptional regulator"/>
    <property type="match status" value="1"/>
</dbReference>
<evidence type="ECO:0000256" key="4">
    <source>
        <dbReference type="ARBA" id="ARBA00023163"/>
    </source>
</evidence>
<comment type="caution">
    <text evidence="6">The sequence shown here is derived from an EMBL/GenBank/DDBJ whole genome shotgun (WGS) entry which is preliminary data.</text>
</comment>
<dbReference type="InterPro" id="IPR005119">
    <property type="entry name" value="LysR_subst-bd"/>
</dbReference>
<dbReference type="AlphaFoldDB" id="A0A9D1KFK1"/>
<reference evidence="6" key="2">
    <citation type="journal article" date="2021" name="PeerJ">
        <title>Extensive microbial diversity within the chicken gut microbiome revealed by metagenomics and culture.</title>
        <authorList>
            <person name="Gilroy R."/>
            <person name="Ravi A."/>
            <person name="Getino M."/>
            <person name="Pursley I."/>
            <person name="Horton D.L."/>
            <person name="Alikhan N.F."/>
            <person name="Baker D."/>
            <person name="Gharbi K."/>
            <person name="Hall N."/>
            <person name="Watson M."/>
            <person name="Adriaenssens E.M."/>
            <person name="Foster-Nyarko E."/>
            <person name="Jarju S."/>
            <person name="Secka A."/>
            <person name="Antonio M."/>
            <person name="Oren A."/>
            <person name="Chaudhuri R.R."/>
            <person name="La Ragione R."/>
            <person name="Hildebrand F."/>
            <person name="Pallen M.J."/>
        </authorList>
    </citation>
    <scope>NUCLEOTIDE SEQUENCE</scope>
    <source>
        <strain evidence="6">CHK123-3438</strain>
    </source>
</reference>
<organism evidence="6 7">
    <name type="scientific">Candidatus Caccovicinus merdipullorum</name>
    <dbReference type="NCBI Taxonomy" id="2840724"/>
    <lineage>
        <taxon>Bacteria</taxon>
        <taxon>Bacillati</taxon>
        <taxon>Bacillota</taxon>
        <taxon>Clostridia</taxon>
        <taxon>Eubacteriales</taxon>
        <taxon>Candidatus Caccovicinus</taxon>
    </lineage>
</organism>
<evidence type="ECO:0000313" key="7">
    <source>
        <dbReference type="Proteomes" id="UP000886860"/>
    </source>
</evidence>
<evidence type="ECO:0000256" key="2">
    <source>
        <dbReference type="ARBA" id="ARBA00023015"/>
    </source>
</evidence>
<comment type="similarity">
    <text evidence="1">Belongs to the LysR transcriptional regulatory family.</text>
</comment>
<evidence type="ECO:0000259" key="5">
    <source>
        <dbReference type="PROSITE" id="PS50931"/>
    </source>
</evidence>
<reference evidence="6" key="1">
    <citation type="submission" date="2020-10" db="EMBL/GenBank/DDBJ databases">
        <authorList>
            <person name="Gilroy R."/>
        </authorList>
    </citation>
    <scope>NUCLEOTIDE SEQUENCE</scope>
    <source>
        <strain evidence="6">CHK123-3438</strain>
    </source>
</reference>
<dbReference type="Proteomes" id="UP000886860">
    <property type="component" value="Unassembled WGS sequence"/>
</dbReference>
<proteinExistence type="inferred from homology"/>
<protein>
    <submittedName>
        <fullName evidence="6">LysR family transcriptional regulator</fullName>
    </submittedName>
</protein>
<dbReference type="InterPro" id="IPR050950">
    <property type="entry name" value="HTH-type_LysR_regulators"/>
</dbReference>
<sequence>MDLKQLEYIVAIADEQSISKAAEKLYMTQSALNQQLLRLERELGLLLFHRIKHSMIPTYAGNVYLDAARRILGIKEETYKMLSDIADMKKGEISISYTPERGSEMFARVYPLFHKKYPEITFRVIEARSVKMEQLLEQGSVSLALTAHWEENPQFDYFHIDEELMVLALPKSHPLASMAGERSWEEFPHMDLKLLKEDPFILLSRETKFRRKLDLEFVKAGYKPKVLFEATTTYTAVNMAKSQIGPAFFPQSYVDPEAPLVYFSIGNRLAWKRSIAFRKGTYLSKAEMDFMNMVKQDMTAWRVKRA</sequence>
<gene>
    <name evidence="6" type="ORF">IAB60_07790</name>
</gene>
<dbReference type="SUPFAM" id="SSF53850">
    <property type="entry name" value="Periplasmic binding protein-like II"/>
    <property type="match status" value="1"/>
</dbReference>
<accession>A0A9D1KFK1</accession>
<dbReference type="GO" id="GO:0003700">
    <property type="term" value="F:DNA-binding transcription factor activity"/>
    <property type="evidence" value="ECO:0007669"/>
    <property type="project" value="InterPro"/>
</dbReference>
<evidence type="ECO:0000256" key="3">
    <source>
        <dbReference type="ARBA" id="ARBA00023125"/>
    </source>
</evidence>
<dbReference type="PANTHER" id="PTHR30419:SF8">
    <property type="entry name" value="NITROGEN ASSIMILATION TRANSCRIPTIONAL ACTIVATOR-RELATED"/>
    <property type="match status" value="1"/>
</dbReference>
<dbReference type="GO" id="GO:0003677">
    <property type="term" value="F:DNA binding"/>
    <property type="evidence" value="ECO:0007669"/>
    <property type="project" value="UniProtKB-KW"/>
</dbReference>
<keyword evidence="4" id="KW-0804">Transcription</keyword>
<dbReference type="PANTHER" id="PTHR30419">
    <property type="entry name" value="HTH-TYPE TRANSCRIPTIONAL REGULATOR YBHD"/>
    <property type="match status" value="1"/>
</dbReference>
<dbReference type="InterPro" id="IPR036388">
    <property type="entry name" value="WH-like_DNA-bd_sf"/>
</dbReference>
<keyword evidence="3" id="KW-0238">DNA-binding</keyword>
<dbReference type="Pfam" id="PF00126">
    <property type="entry name" value="HTH_1"/>
    <property type="match status" value="1"/>
</dbReference>
<name>A0A9D1KFK1_9FIRM</name>
<dbReference type="Pfam" id="PF03466">
    <property type="entry name" value="LysR_substrate"/>
    <property type="match status" value="1"/>
</dbReference>
<keyword evidence="2" id="KW-0805">Transcription regulation</keyword>
<dbReference type="GO" id="GO:0005829">
    <property type="term" value="C:cytosol"/>
    <property type="evidence" value="ECO:0007669"/>
    <property type="project" value="TreeGrafter"/>
</dbReference>
<dbReference type="CDD" id="cd05466">
    <property type="entry name" value="PBP2_LTTR_substrate"/>
    <property type="match status" value="1"/>
</dbReference>